<dbReference type="InterPro" id="IPR001789">
    <property type="entry name" value="Sig_transdc_resp-reg_receiver"/>
</dbReference>
<feature type="domain" description="HD-GYP" evidence="3">
    <location>
        <begin position="323"/>
        <end position="520"/>
    </location>
</feature>
<dbReference type="PROSITE" id="PS51832">
    <property type="entry name" value="HD_GYP"/>
    <property type="match status" value="1"/>
</dbReference>
<dbReference type="Gene3D" id="3.40.50.2300">
    <property type="match status" value="1"/>
</dbReference>
<name>A0A2A4SRW5_9DELT</name>
<dbReference type="InterPro" id="IPR021800">
    <property type="entry name" value="DUF3369"/>
</dbReference>
<feature type="modified residue" description="4-aspartylphosphate" evidence="1">
    <location>
        <position position="81"/>
    </location>
</feature>
<dbReference type="PANTHER" id="PTHR45228">
    <property type="entry name" value="CYCLIC DI-GMP PHOSPHODIESTERASE TM_0186-RELATED"/>
    <property type="match status" value="1"/>
</dbReference>
<protein>
    <submittedName>
        <fullName evidence="4">Uncharacterized protein</fullName>
    </submittedName>
</protein>
<evidence type="ECO:0000313" key="5">
    <source>
        <dbReference type="Proteomes" id="UP000218113"/>
    </source>
</evidence>
<dbReference type="Proteomes" id="UP000218113">
    <property type="component" value="Unassembled WGS sequence"/>
</dbReference>
<dbReference type="InterPro" id="IPR052020">
    <property type="entry name" value="Cyclic_di-GMP/3'3'-cGAMP_PDE"/>
</dbReference>
<dbReference type="SMART" id="SM00471">
    <property type="entry name" value="HDc"/>
    <property type="match status" value="1"/>
</dbReference>
<dbReference type="SUPFAM" id="SSF52172">
    <property type="entry name" value="CheY-like"/>
    <property type="match status" value="1"/>
</dbReference>
<dbReference type="CDD" id="cd00077">
    <property type="entry name" value="HDc"/>
    <property type="match status" value="1"/>
</dbReference>
<dbReference type="InterPro" id="IPR003607">
    <property type="entry name" value="HD/PDEase_dom"/>
</dbReference>
<organism evidence="4 5">
    <name type="scientific">SAR324 cluster bacterium</name>
    <dbReference type="NCBI Taxonomy" id="2024889"/>
    <lineage>
        <taxon>Bacteria</taxon>
        <taxon>Deltaproteobacteria</taxon>
        <taxon>SAR324 cluster</taxon>
    </lineage>
</organism>
<evidence type="ECO:0000259" key="3">
    <source>
        <dbReference type="PROSITE" id="PS51832"/>
    </source>
</evidence>
<dbReference type="SUPFAM" id="SSF109604">
    <property type="entry name" value="HD-domain/PDEase-like"/>
    <property type="match status" value="1"/>
</dbReference>
<dbReference type="EMBL" id="NVSR01000136">
    <property type="protein sequence ID" value="PCI23874.1"/>
    <property type="molecule type" value="Genomic_DNA"/>
</dbReference>
<reference evidence="5" key="1">
    <citation type="submission" date="2017-08" db="EMBL/GenBank/DDBJ databases">
        <title>A dynamic microbial community with high functional redundancy inhabits the cold, oxic subseafloor aquifer.</title>
        <authorList>
            <person name="Tully B.J."/>
            <person name="Wheat C.G."/>
            <person name="Glazer B.T."/>
            <person name="Huber J.A."/>
        </authorList>
    </citation>
    <scope>NUCLEOTIDE SEQUENCE [LARGE SCALE GENOMIC DNA]</scope>
</reference>
<gene>
    <name evidence="4" type="ORF">COB67_12410</name>
</gene>
<evidence type="ECO:0000256" key="1">
    <source>
        <dbReference type="PROSITE-ProRule" id="PRU00169"/>
    </source>
</evidence>
<evidence type="ECO:0000313" key="4">
    <source>
        <dbReference type="EMBL" id="PCI23874.1"/>
    </source>
</evidence>
<keyword evidence="1" id="KW-0597">Phosphoprotein</keyword>
<dbReference type="GO" id="GO:0000160">
    <property type="term" value="P:phosphorelay signal transduction system"/>
    <property type="evidence" value="ECO:0007669"/>
    <property type="project" value="InterPro"/>
</dbReference>
<evidence type="ECO:0000259" key="2">
    <source>
        <dbReference type="PROSITE" id="PS50110"/>
    </source>
</evidence>
<comment type="caution">
    <text evidence="4">The sequence shown here is derived from an EMBL/GenBank/DDBJ whole genome shotgun (WGS) entry which is preliminary data.</text>
</comment>
<accession>A0A2A4SRW5</accession>
<dbReference type="InterPro" id="IPR011006">
    <property type="entry name" value="CheY-like_superfamily"/>
</dbReference>
<proteinExistence type="predicted"/>
<dbReference type="InterPro" id="IPR037522">
    <property type="entry name" value="HD_GYP_dom"/>
</dbReference>
<dbReference type="PANTHER" id="PTHR45228:SF9">
    <property type="entry name" value="3'3'-CGAMP-SPECIFIC PHOSPHODIESTERASE 2"/>
    <property type="match status" value="1"/>
</dbReference>
<dbReference type="AlphaFoldDB" id="A0A2A4SRW5"/>
<dbReference type="Pfam" id="PF13487">
    <property type="entry name" value="HD_5"/>
    <property type="match status" value="1"/>
</dbReference>
<dbReference type="Gene3D" id="1.10.3210.10">
    <property type="entry name" value="Hypothetical protein af1432"/>
    <property type="match status" value="1"/>
</dbReference>
<sequence length="525" mass="59921">MDDELIFAEEKEESENELAEQLDPWKILIVDDEKQIHKMTIGVLDDVSFEDRKLLFLNAYSGAEAKTLMQEHDDIALILLDVVMETDNAGLEVAQYIRQELKNNFVRIVLRTGQPGLSPEKEVIIAYDINDYKSKTELTVQKLYTTVVSSLRSYRDLRMIESHMKVIEKSRKGLEKIIESSASLFELQSFKAFTSGVLIQLLSLLRLNDSSFYCQSTGFTASFQGQDFVVQAATGKFEQWIDQPLDKVLNGKIREYLAQAADTEKSYFTDDVYIEYFSTKGGMKHMLYVEGCGELSELDKDLIKIFSRNVTIAFENINLKREIEESQEDMFQLLGEALETRSKKAANHVRRLTELSYLLATHAGLSEEDAQLLRVAAPMHDIGKIGVPDAVLLKPGKLTEEEFEVVKTHTDVGYQILKDSRHLVLQAASTIAHQHQEKWDGSGYPQGLKGEEIHLFGRIIGLVDVFDTLTHSRCYKEAWTTEKALNLIREERGCHFDPQLVDIFLEHQDAFIKICEKYPDKPKLT</sequence>
<feature type="domain" description="Response regulatory" evidence="2">
    <location>
        <begin position="26"/>
        <end position="150"/>
    </location>
</feature>
<dbReference type="Pfam" id="PF11849">
    <property type="entry name" value="DUF3369"/>
    <property type="match status" value="1"/>
</dbReference>
<dbReference type="PROSITE" id="PS50110">
    <property type="entry name" value="RESPONSE_REGULATORY"/>
    <property type="match status" value="1"/>
</dbReference>